<dbReference type="CDD" id="cd03139">
    <property type="entry name" value="GATase1_PfpI_2"/>
    <property type="match status" value="1"/>
</dbReference>
<dbReference type="PANTHER" id="PTHR43130:SF2">
    <property type="entry name" value="DJ-1_PFPI DOMAIN-CONTAINING PROTEIN"/>
    <property type="match status" value="1"/>
</dbReference>
<dbReference type="EMBL" id="BAABJP010000030">
    <property type="protein sequence ID" value="GAA5164241.1"/>
    <property type="molecule type" value="Genomic_DNA"/>
</dbReference>
<dbReference type="Pfam" id="PF01965">
    <property type="entry name" value="DJ-1_PfpI"/>
    <property type="match status" value="1"/>
</dbReference>
<dbReference type="InterPro" id="IPR029062">
    <property type="entry name" value="Class_I_gatase-like"/>
</dbReference>
<protein>
    <submittedName>
        <fullName evidence="2">DJ-1/PfpI family protein</fullName>
    </submittedName>
</protein>
<sequence>MKPDGTRQIAFILGHEFTALDAVGPYELLRLMPDTEVRFVAHRPGPVLTDGGVLSLVASHSFDETPEPDIVLVPAISANGPHIGELLEWLRRVHRTTEWTTSVCGGAMLLAMAGILDGHPATTHWSALEALPNFGSDPRPEERVVRSGKIVTAAGVSAGLDLALWLVGELHGQEWAEVVQLMAEYDPQPPFHAGHMSKASPRVRELAAAEMDRLYPAG</sequence>
<comment type="caution">
    <text evidence="2">The sequence shown here is derived from an EMBL/GenBank/DDBJ whole genome shotgun (WGS) entry which is preliminary data.</text>
</comment>
<dbReference type="PANTHER" id="PTHR43130">
    <property type="entry name" value="ARAC-FAMILY TRANSCRIPTIONAL REGULATOR"/>
    <property type="match status" value="1"/>
</dbReference>
<dbReference type="Gene3D" id="3.40.50.880">
    <property type="match status" value="1"/>
</dbReference>
<feature type="domain" description="DJ-1/PfpI" evidence="1">
    <location>
        <begin position="8"/>
        <end position="167"/>
    </location>
</feature>
<dbReference type="Proteomes" id="UP001428817">
    <property type="component" value="Unassembled WGS sequence"/>
</dbReference>
<reference evidence="3" key="1">
    <citation type="journal article" date="2019" name="Int. J. Syst. Evol. Microbiol.">
        <title>The Global Catalogue of Microorganisms (GCM) 10K type strain sequencing project: providing services to taxonomists for standard genome sequencing and annotation.</title>
        <authorList>
            <consortium name="The Broad Institute Genomics Platform"/>
            <consortium name="The Broad Institute Genome Sequencing Center for Infectious Disease"/>
            <person name="Wu L."/>
            <person name="Ma J."/>
        </authorList>
    </citation>
    <scope>NUCLEOTIDE SEQUENCE [LARGE SCALE GENOMIC DNA]</scope>
    <source>
        <strain evidence="3">JCM 18303</strain>
    </source>
</reference>
<evidence type="ECO:0000259" key="1">
    <source>
        <dbReference type="Pfam" id="PF01965"/>
    </source>
</evidence>
<gene>
    <name evidence="2" type="ORF">GCM10023321_52420</name>
</gene>
<keyword evidence="3" id="KW-1185">Reference proteome</keyword>
<organism evidence="2 3">
    <name type="scientific">Pseudonocardia eucalypti</name>
    <dbReference type="NCBI Taxonomy" id="648755"/>
    <lineage>
        <taxon>Bacteria</taxon>
        <taxon>Bacillati</taxon>
        <taxon>Actinomycetota</taxon>
        <taxon>Actinomycetes</taxon>
        <taxon>Pseudonocardiales</taxon>
        <taxon>Pseudonocardiaceae</taxon>
        <taxon>Pseudonocardia</taxon>
    </lineage>
</organism>
<proteinExistence type="predicted"/>
<accession>A0ABP9QM54</accession>
<dbReference type="InterPro" id="IPR002818">
    <property type="entry name" value="DJ-1/PfpI"/>
</dbReference>
<evidence type="ECO:0000313" key="3">
    <source>
        <dbReference type="Proteomes" id="UP001428817"/>
    </source>
</evidence>
<dbReference type="InterPro" id="IPR052158">
    <property type="entry name" value="INH-QAR"/>
</dbReference>
<dbReference type="SUPFAM" id="SSF52317">
    <property type="entry name" value="Class I glutamine amidotransferase-like"/>
    <property type="match status" value="1"/>
</dbReference>
<name>A0ABP9QM54_9PSEU</name>
<evidence type="ECO:0000313" key="2">
    <source>
        <dbReference type="EMBL" id="GAA5164241.1"/>
    </source>
</evidence>